<dbReference type="NCBIfam" id="TIGR00639">
    <property type="entry name" value="PurN"/>
    <property type="match status" value="1"/>
</dbReference>
<keyword evidence="10" id="KW-1185">Reference proteome</keyword>
<dbReference type="EC" id="2.1.2.2" evidence="6"/>
<dbReference type="RefSeq" id="WP_281245616.1">
    <property type="nucleotide sequence ID" value="NZ_FPBV01000030.1"/>
</dbReference>
<sequence length="234" mass="24783">MMRIDAWTAGGVSSPVRSPDAAGASAGPDERCPIAVFASGTGSNLEAMLRQQHHNPLWPARVVLVVSDKPGCRACDVARRAGVPVFAERVSAYPDKAAFEAAVLAQLRAHGVAGIALAGYMRIVGPTLLSAYPRRIVNLHPSLLPAFLGRQAVRDALAAGVRETGVTVHYVDEGIDTGPIIAQWRVPVDEGMTEEALLARVHQVEHALYPAVVGELARMWSAEDRARGSGAGSR</sequence>
<evidence type="ECO:0000256" key="6">
    <source>
        <dbReference type="HAMAP-Rule" id="MF_01930"/>
    </source>
</evidence>
<comment type="pathway">
    <text evidence="1 6">Purine metabolism; IMP biosynthesis via de novo pathway; N(2)-formyl-N(1)-(5-phospho-D-ribosyl)glycinamide from N(1)-(5-phospho-D-ribosyl)glycinamide (10-formyl THF route): step 1/1.</text>
</comment>
<dbReference type="UniPathway" id="UPA00074">
    <property type="reaction ID" value="UER00126"/>
</dbReference>
<dbReference type="InterPro" id="IPR036477">
    <property type="entry name" value="Formyl_transf_N_sf"/>
</dbReference>
<evidence type="ECO:0000256" key="3">
    <source>
        <dbReference type="ARBA" id="ARBA00022755"/>
    </source>
</evidence>
<reference evidence="10" key="1">
    <citation type="submission" date="2016-10" db="EMBL/GenBank/DDBJ databases">
        <authorList>
            <person name="Varghese N."/>
        </authorList>
    </citation>
    <scope>NUCLEOTIDE SEQUENCE [LARGE SCALE GENOMIC DNA]</scope>
    <source>
        <strain evidence="10">DSM 17980</strain>
    </source>
</reference>
<dbReference type="HAMAP" id="MF_01930">
    <property type="entry name" value="PurN"/>
    <property type="match status" value="1"/>
</dbReference>
<evidence type="ECO:0000256" key="7">
    <source>
        <dbReference type="SAM" id="MobiDB-lite"/>
    </source>
</evidence>
<feature type="region of interest" description="Disordered" evidence="7">
    <location>
        <begin position="1"/>
        <end position="28"/>
    </location>
</feature>
<dbReference type="EMBL" id="FPBV01000030">
    <property type="protein sequence ID" value="SFV06538.1"/>
    <property type="molecule type" value="Genomic_DNA"/>
</dbReference>
<dbReference type="GO" id="GO:0006189">
    <property type="term" value="P:'de novo' IMP biosynthetic process"/>
    <property type="evidence" value="ECO:0007669"/>
    <property type="project" value="UniProtKB-UniRule"/>
</dbReference>
<gene>
    <name evidence="6" type="primary">purN</name>
    <name evidence="9" type="ORF">SAMN05421543_13019</name>
</gene>
<proteinExistence type="inferred from homology"/>
<dbReference type="PROSITE" id="PS00373">
    <property type="entry name" value="GART"/>
    <property type="match status" value="1"/>
</dbReference>
<evidence type="ECO:0000259" key="8">
    <source>
        <dbReference type="Pfam" id="PF00551"/>
    </source>
</evidence>
<feature type="active site" description="Proton donor" evidence="6">
    <location>
        <position position="140"/>
    </location>
</feature>
<evidence type="ECO:0000256" key="1">
    <source>
        <dbReference type="ARBA" id="ARBA00005054"/>
    </source>
</evidence>
<comment type="similarity">
    <text evidence="4 6">Belongs to the GART family.</text>
</comment>
<dbReference type="InterPro" id="IPR001555">
    <property type="entry name" value="GART_AS"/>
</dbReference>
<dbReference type="CDD" id="cd08645">
    <property type="entry name" value="FMT_core_GART"/>
    <property type="match status" value="1"/>
</dbReference>
<feature type="binding site" evidence="6">
    <location>
        <position position="96"/>
    </location>
    <ligand>
        <name>(6R)-10-formyltetrahydrofolate</name>
        <dbReference type="ChEBI" id="CHEBI:195366"/>
    </ligand>
</feature>
<dbReference type="PANTHER" id="PTHR43369">
    <property type="entry name" value="PHOSPHORIBOSYLGLYCINAMIDE FORMYLTRANSFERASE"/>
    <property type="match status" value="1"/>
</dbReference>
<dbReference type="STRING" id="392015.SAMN05421543_13019"/>
<dbReference type="InterPro" id="IPR004607">
    <property type="entry name" value="GART"/>
</dbReference>
<dbReference type="GO" id="GO:0004644">
    <property type="term" value="F:phosphoribosylglycinamide formyltransferase activity"/>
    <property type="evidence" value="ECO:0007669"/>
    <property type="project" value="UniProtKB-UniRule"/>
</dbReference>
<comment type="function">
    <text evidence="6">Catalyzes the transfer of a formyl group from 10-formyltetrahydrofolate to 5-phospho-ribosyl-glycinamide (GAR), producing 5-phospho-ribosyl-N-formylglycinamide (FGAR) and tetrahydrofolate.</text>
</comment>
<dbReference type="eggNOG" id="COG0299">
    <property type="taxonomic scope" value="Bacteria"/>
</dbReference>
<evidence type="ECO:0000313" key="10">
    <source>
        <dbReference type="Proteomes" id="UP000183508"/>
    </source>
</evidence>
<comment type="catalytic activity">
    <reaction evidence="5 6">
        <text>N(1)-(5-phospho-beta-D-ribosyl)glycinamide + (6R)-10-formyltetrahydrofolate = N(2)-formyl-N(1)-(5-phospho-beta-D-ribosyl)glycinamide + (6S)-5,6,7,8-tetrahydrofolate + H(+)</text>
        <dbReference type="Rhea" id="RHEA:15053"/>
        <dbReference type="ChEBI" id="CHEBI:15378"/>
        <dbReference type="ChEBI" id="CHEBI:57453"/>
        <dbReference type="ChEBI" id="CHEBI:143788"/>
        <dbReference type="ChEBI" id="CHEBI:147286"/>
        <dbReference type="ChEBI" id="CHEBI:195366"/>
        <dbReference type="EC" id="2.1.2.2"/>
    </reaction>
</comment>
<accession>A0A1I7LA76</accession>
<feature type="site" description="Raises pKa of active site His" evidence="6">
    <location>
        <position position="176"/>
    </location>
</feature>
<evidence type="ECO:0000256" key="4">
    <source>
        <dbReference type="ARBA" id="ARBA00038440"/>
    </source>
</evidence>
<protein>
    <recommendedName>
        <fullName evidence="6">Phosphoribosylglycinamide formyltransferase</fullName>
        <ecNumber evidence="6">2.1.2.2</ecNumber>
    </recommendedName>
    <alternativeName>
        <fullName evidence="6">5'-phosphoribosylglycinamide transformylase</fullName>
    </alternativeName>
    <alternativeName>
        <fullName evidence="6">GAR transformylase</fullName>
        <shortName evidence="6">GART</shortName>
    </alternativeName>
</protein>
<feature type="binding site" evidence="6">
    <location>
        <begin position="121"/>
        <end position="124"/>
    </location>
    <ligand>
        <name>(6R)-10-formyltetrahydrofolate</name>
        <dbReference type="ChEBI" id="CHEBI:195366"/>
    </ligand>
</feature>
<keyword evidence="3 6" id="KW-0658">Purine biosynthesis</keyword>
<dbReference type="Gene3D" id="3.40.50.170">
    <property type="entry name" value="Formyl transferase, N-terminal domain"/>
    <property type="match status" value="1"/>
</dbReference>
<dbReference type="Proteomes" id="UP000183508">
    <property type="component" value="Unassembled WGS sequence"/>
</dbReference>
<feature type="domain" description="Formyl transferase N-terminal" evidence="8">
    <location>
        <begin position="34"/>
        <end position="213"/>
    </location>
</feature>
<dbReference type="InterPro" id="IPR002376">
    <property type="entry name" value="Formyl_transf_N"/>
</dbReference>
<dbReference type="SUPFAM" id="SSF53328">
    <property type="entry name" value="Formyltransferase"/>
    <property type="match status" value="1"/>
</dbReference>
<evidence type="ECO:0000256" key="2">
    <source>
        <dbReference type="ARBA" id="ARBA00022679"/>
    </source>
</evidence>
<feature type="binding site" evidence="6">
    <location>
        <begin position="42"/>
        <end position="44"/>
    </location>
    <ligand>
        <name>N(1)-(5-phospho-beta-D-ribosyl)glycinamide</name>
        <dbReference type="ChEBI" id="CHEBI:143788"/>
    </ligand>
</feature>
<organism evidence="9 10">
    <name type="scientific">Alicyclobacillus macrosporangiidus</name>
    <dbReference type="NCBI Taxonomy" id="392015"/>
    <lineage>
        <taxon>Bacteria</taxon>
        <taxon>Bacillati</taxon>
        <taxon>Bacillota</taxon>
        <taxon>Bacilli</taxon>
        <taxon>Bacillales</taxon>
        <taxon>Alicyclobacillaceae</taxon>
        <taxon>Alicyclobacillus</taxon>
    </lineage>
</organism>
<dbReference type="AlphaFoldDB" id="A0A1I7LA76"/>
<keyword evidence="2 6" id="KW-0808">Transferase</keyword>
<dbReference type="Pfam" id="PF00551">
    <property type="entry name" value="Formyl_trans_N"/>
    <property type="match status" value="1"/>
</dbReference>
<evidence type="ECO:0000256" key="5">
    <source>
        <dbReference type="ARBA" id="ARBA00047664"/>
    </source>
</evidence>
<dbReference type="GO" id="GO:0005829">
    <property type="term" value="C:cytosol"/>
    <property type="evidence" value="ECO:0007669"/>
    <property type="project" value="TreeGrafter"/>
</dbReference>
<dbReference type="PANTHER" id="PTHR43369:SF2">
    <property type="entry name" value="PHOSPHORIBOSYLGLYCINAMIDE FORMYLTRANSFERASE"/>
    <property type="match status" value="1"/>
</dbReference>
<feature type="binding site" evidence="6">
    <location>
        <position position="138"/>
    </location>
    <ligand>
        <name>(6R)-10-formyltetrahydrofolate</name>
        <dbReference type="ChEBI" id="CHEBI:195366"/>
    </ligand>
</feature>
<name>A0A1I7LA76_9BACL</name>
<evidence type="ECO:0000313" key="9">
    <source>
        <dbReference type="EMBL" id="SFV06538.1"/>
    </source>
</evidence>